<dbReference type="Proteomes" id="UP000322530">
    <property type="component" value="Unassembled WGS sequence"/>
</dbReference>
<dbReference type="GO" id="GO:0016787">
    <property type="term" value="F:hydrolase activity"/>
    <property type="evidence" value="ECO:0007669"/>
    <property type="project" value="UniProtKB-KW"/>
</dbReference>
<keyword evidence="2" id="KW-0812">Transmembrane</keyword>
<dbReference type="EMBL" id="BIXY01000081">
    <property type="protein sequence ID" value="GCF10718.1"/>
    <property type="molecule type" value="Genomic_DNA"/>
</dbReference>
<dbReference type="AlphaFoldDB" id="A0A5A5THM9"/>
<reference evidence="3 4" key="1">
    <citation type="submission" date="2019-01" db="EMBL/GenBank/DDBJ databases">
        <title>Draft genome sequence of Dictyobacter sp. Uno17.</title>
        <authorList>
            <person name="Wang C.M."/>
            <person name="Zheng Y."/>
            <person name="Sakai Y."/>
            <person name="Abe K."/>
            <person name="Yokota A."/>
            <person name="Yabe S."/>
        </authorList>
    </citation>
    <scope>NUCLEOTIDE SEQUENCE [LARGE SCALE GENOMIC DNA]</scope>
    <source>
        <strain evidence="3 4">Uno17</strain>
    </source>
</reference>
<evidence type="ECO:0000313" key="4">
    <source>
        <dbReference type="Proteomes" id="UP000322530"/>
    </source>
</evidence>
<organism evidence="3 4">
    <name type="scientific">Dictyobacter arantiisoli</name>
    <dbReference type="NCBI Taxonomy" id="2014874"/>
    <lineage>
        <taxon>Bacteria</taxon>
        <taxon>Bacillati</taxon>
        <taxon>Chloroflexota</taxon>
        <taxon>Ktedonobacteria</taxon>
        <taxon>Ktedonobacterales</taxon>
        <taxon>Dictyobacteraceae</taxon>
        <taxon>Dictyobacter</taxon>
    </lineage>
</organism>
<keyword evidence="1" id="KW-0378">Hydrolase</keyword>
<gene>
    <name evidence="3" type="ORF">KDI_42820</name>
</gene>
<dbReference type="OrthoDB" id="157320at2"/>
<keyword evidence="4" id="KW-1185">Reference proteome</keyword>
<comment type="caution">
    <text evidence="3">The sequence shown here is derived from an EMBL/GenBank/DDBJ whole genome shotgun (WGS) entry which is preliminary data.</text>
</comment>
<name>A0A5A5THM9_9CHLR</name>
<dbReference type="InterPro" id="IPR005754">
    <property type="entry name" value="Sortase"/>
</dbReference>
<keyword evidence="2" id="KW-0472">Membrane</keyword>
<dbReference type="InterPro" id="IPR042001">
    <property type="entry name" value="Sortase_F"/>
</dbReference>
<feature type="transmembrane region" description="Helical" evidence="2">
    <location>
        <begin position="7"/>
        <end position="27"/>
    </location>
</feature>
<evidence type="ECO:0000256" key="1">
    <source>
        <dbReference type="ARBA" id="ARBA00022801"/>
    </source>
</evidence>
<evidence type="ECO:0008006" key="5">
    <source>
        <dbReference type="Google" id="ProtNLM"/>
    </source>
</evidence>
<dbReference type="SUPFAM" id="SSF63817">
    <property type="entry name" value="Sortase"/>
    <property type="match status" value="1"/>
</dbReference>
<dbReference type="RefSeq" id="WP_149403591.1">
    <property type="nucleotide sequence ID" value="NZ_BIXY01000081.1"/>
</dbReference>
<evidence type="ECO:0000313" key="3">
    <source>
        <dbReference type="EMBL" id="GCF10718.1"/>
    </source>
</evidence>
<evidence type="ECO:0000256" key="2">
    <source>
        <dbReference type="SAM" id="Phobius"/>
    </source>
</evidence>
<dbReference type="Gene3D" id="2.40.260.10">
    <property type="entry name" value="Sortase"/>
    <property type="match status" value="1"/>
</dbReference>
<keyword evidence="2" id="KW-1133">Transmembrane helix</keyword>
<dbReference type="CDD" id="cd05829">
    <property type="entry name" value="Sortase_F"/>
    <property type="match status" value="1"/>
</dbReference>
<proteinExistence type="predicted"/>
<accession>A0A5A5THM9</accession>
<protein>
    <recommendedName>
        <fullName evidence="5">Class F sortase</fullName>
    </recommendedName>
</protein>
<dbReference type="Pfam" id="PF04203">
    <property type="entry name" value="Sortase"/>
    <property type="match status" value="1"/>
</dbReference>
<dbReference type="InterPro" id="IPR023365">
    <property type="entry name" value="Sortase_dom-sf"/>
</dbReference>
<sequence>MHIKQRYWYIVVVLFVVLSIGVGVWEWRHILSSQHRSSPAVSHVVSSATPDSLDVISGAQLVIPAIGVKAPIEAVGVTPDGLMDVPTRNQWNAVGWYKKGPIPGQAGSAVIDGHLDRTGGAPAVFWRLKDLHAGDRIDVRDKHGLTVHFKVTKVASYAPDQAPLHQIFGKQDGSYLNLVTCLGVWVPSENQFSQRLVVYTQKVA</sequence>